<comment type="caution">
    <text evidence="1">The sequence shown here is derived from an EMBL/GenBank/DDBJ whole genome shotgun (WGS) entry which is preliminary data.</text>
</comment>
<protein>
    <recommendedName>
        <fullName evidence="3">Pro-Pol polyprotein</fullName>
    </recommendedName>
</protein>
<dbReference type="Pfam" id="PF05380">
    <property type="entry name" value="Peptidase_A17"/>
    <property type="match status" value="1"/>
</dbReference>
<evidence type="ECO:0000313" key="2">
    <source>
        <dbReference type="Proteomes" id="UP001642540"/>
    </source>
</evidence>
<gene>
    <name evidence="1" type="ORF">ODALV1_LOCUS23535</name>
</gene>
<dbReference type="Gene3D" id="3.30.420.10">
    <property type="entry name" value="Ribonuclease H-like superfamily/Ribonuclease H"/>
    <property type="match status" value="1"/>
</dbReference>
<evidence type="ECO:0008006" key="3">
    <source>
        <dbReference type="Google" id="ProtNLM"/>
    </source>
</evidence>
<accession>A0ABP1RLE0</accession>
<dbReference type="InterPro" id="IPR012337">
    <property type="entry name" value="RNaseH-like_sf"/>
</dbReference>
<dbReference type="Proteomes" id="UP001642540">
    <property type="component" value="Unassembled WGS sequence"/>
</dbReference>
<organism evidence="1 2">
    <name type="scientific">Orchesella dallaii</name>
    <dbReference type="NCBI Taxonomy" id="48710"/>
    <lineage>
        <taxon>Eukaryota</taxon>
        <taxon>Metazoa</taxon>
        <taxon>Ecdysozoa</taxon>
        <taxon>Arthropoda</taxon>
        <taxon>Hexapoda</taxon>
        <taxon>Collembola</taxon>
        <taxon>Entomobryomorpha</taxon>
        <taxon>Entomobryoidea</taxon>
        <taxon>Orchesellidae</taxon>
        <taxon>Orchesellinae</taxon>
        <taxon>Orchesella</taxon>
    </lineage>
</organism>
<reference evidence="1 2" key="1">
    <citation type="submission" date="2024-08" db="EMBL/GenBank/DDBJ databases">
        <authorList>
            <person name="Cucini C."/>
            <person name="Frati F."/>
        </authorList>
    </citation>
    <scope>NUCLEOTIDE SEQUENCE [LARGE SCALE GENOMIC DNA]</scope>
</reference>
<proteinExistence type="predicted"/>
<keyword evidence="2" id="KW-1185">Reference proteome</keyword>
<dbReference type="InterPro" id="IPR008042">
    <property type="entry name" value="Retrotrans_Pao"/>
</dbReference>
<dbReference type="SUPFAM" id="SSF53098">
    <property type="entry name" value="Ribonuclease H-like"/>
    <property type="match status" value="1"/>
</dbReference>
<dbReference type="PANTHER" id="PTHR47331">
    <property type="entry name" value="PHD-TYPE DOMAIN-CONTAINING PROTEIN"/>
    <property type="match status" value="1"/>
</dbReference>
<name>A0ABP1RLE0_9HEXA</name>
<dbReference type="EMBL" id="CAXLJM020000081">
    <property type="protein sequence ID" value="CAL8130036.1"/>
    <property type="molecule type" value="Genomic_DNA"/>
</dbReference>
<dbReference type="InterPro" id="IPR036397">
    <property type="entry name" value="RNaseH_sf"/>
</dbReference>
<sequence>MYVDDLLGGEKTTDEAKSLAKDIRSLMEAGAMKIRKWCSNSDEVMQSIPPELRETGTELAFDEDSSIKALGIIWHPRSDSFLFKVNSKSTACTKRELLSEIAKTFDPLGWLSPITINAKILFQELWQAQYGWDDVLHGTYQERWSQHQQQLHLLASLRIPRCVITPNTTDFQLYGFSDASEKAYAAAVYLRCLSHDGQLVTNLLTSKTKVAPLKQVSLPRLELCGALLLAETIDATLQAIKLKCSIKCFTDSMIVLKWISSSSRRWKTFVANRVAAIQELVPGDLWYHVRSEENPADLPSRGVNSEELINSRLWWHGPEWLSTEANPSVSSGHLNTEAVQREERPKILLTHHATSTLPFITSWTEKFSCLRKLVTTTAVFRMFIMFLKNKDSIIQFNSLVPASERRNALHLLIKLLQGHHFKDEVKKMVNREEIPHHSKLIKLTPYIDEEGLIRVEGRLHHAPIPVSRQHPIILPKSSHLTNLIIRDVHERHYHSGNNLTCTSLLYNYWIIGAKDAVRFNLRRCIRCRKVKASTMQQLMGSLPVGRVSANRPFLHTGVDFAGPFQIKMRRGRGASCDKVYFAVFVCFSTKAVHLEAVTSLTTEAFIAAFRRFTARRGFCCHIYSDCGTNFVGAD</sequence>
<evidence type="ECO:0000313" key="1">
    <source>
        <dbReference type="EMBL" id="CAL8130036.1"/>
    </source>
</evidence>